<keyword evidence="4" id="KW-1185">Reference proteome</keyword>
<feature type="domain" description="SMC hinge" evidence="2">
    <location>
        <begin position="492"/>
        <end position="589"/>
    </location>
</feature>
<gene>
    <name evidence="3" type="ORF">ACFFF8_06230</name>
</gene>
<dbReference type="EMBL" id="JBHLTM010000026">
    <property type="protein sequence ID" value="MFC0684185.1"/>
    <property type="molecule type" value="Genomic_DNA"/>
</dbReference>
<feature type="coiled-coil region" evidence="1">
    <location>
        <begin position="316"/>
        <end position="343"/>
    </location>
</feature>
<dbReference type="PANTHER" id="PTHR32182:SF0">
    <property type="entry name" value="DNA REPLICATION AND REPAIR PROTEIN RECF"/>
    <property type="match status" value="1"/>
</dbReference>
<evidence type="ECO:0000313" key="3">
    <source>
        <dbReference type="EMBL" id="MFC0684185.1"/>
    </source>
</evidence>
<feature type="coiled-coil region" evidence="1">
    <location>
        <begin position="676"/>
        <end position="732"/>
    </location>
</feature>
<dbReference type="RefSeq" id="WP_267218207.1">
    <property type="nucleotide sequence ID" value="NZ_JAPCWC010000001.1"/>
</dbReference>
<sequence length="1148" mass="127820">MIKLSRINLINWYTFERLSIDLRGSTSLIGPNGAGKSSILDAIQVVLTGNNRNYFQLNASANVTAGQTRKVGENRSVFDYCLGRVAGETLRSNCISYVSLVFEREHDGKCWTVGIGMSAVDGEQNEEVLGAFIAPDQSLRDSDFLEDVDGAPYVLPWGELTARLRKVPGFENLGHRPTHFTRRVLTVLGGKGHHADPEKFLKTLKNGLRIREMKSATEFVREFLLDPAGLDVEALRKSVSTWRGLLKKIEDLEVQKQQVGEAIAAYRELTDKTSEETRLRWVAGKAERDRLEEHLRLVTIQHESKLEEQALADRRLTRTREAIARVTEEIREISRALENDTREQAIREFRDLNLPIAQRAHAEADKDYQAYFAAIGGAAGLADRLLLTYGEGEYLRAKEALEALRSRVAGETGLAARDIDQIVTRLVDPLVRYVAAAQDAREGHLRTGATLRGQLRENREQLQTLARGGALVEGPTARLIDYLEAHGIAARPIAELVEVTDERWVDAAETLLGAARDALVVEPRQAQEAIALLRRQRRDYPGTQIVNTTKTGEGTQLAAAGSLADVIETDNPHARAFINRRMNGVRRVETEHDLLRHDRAVTPDCLFASGGSIENRRPAQVHRLGKEASRKNIPVLEELVAGQERSLASSEAQAGALKALVEDIQRFLDVAGSRSLDDLERARQSTAESVAQIRDNIRTLEGERPVEIRERLVGLKADLAEYEEELKNDEKAQRVSGHLVGSASEKLAVARDEFARAEAMFAERDVLAAAEREAALRDFDFLLAEHGKVLPALRNAAQDQAAKARTRVNQLLGQAPQKAYAYAHDAGIAGQFDREAGPEAQLAWLEGQQASIVNNTLSEYRDQAQEARSSIETSLKTDMLVKLHDRIEGAKRQIRTLNRSLQLRPFHGELYRIEVKPDRFYAEIVEIARRVQLNSIDVGALFEEGGAASGLEPSLMKGVERIKRMIDEGENVEQISDYRNYLQFELVTTTLDGERVTSDYAKRQGSGSGGEKQVPFYIAMACAMSSVCHSTEDNRDNLGLGIILFDEAFNALDGGNVNSCLALLREFNLQVFACAPIEKLGVFMEQMDTVLSVRRVGTTTMLYADYLKDEGRTKFREANPANEPFDLFKQRFEEDRTDAGNVEPQAVT</sequence>
<name>A0ABV6S4L9_9SPHN</name>
<dbReference type="Pfam" id="PF13555">
    <property type="entry name" value="AAA_29"/>
    <property type="match status" value="1"/>
</dbReference>
<dbReference type="Gene3D" id="3.40.50.300">
    <property type="entry name" value="P-loop containing nucleotide triphosphate hydrolases"/>
    <property type="match status" value="2"/>
</dbReference>
<reference evidence="3 4" key="1">
    <citation type="submission" date="2024-09" db="EMBL/GenBank/DDBJ databases">
        <authorList>
            <person name="Sun Q."/>
            <person name="Mori K."/>
        </authorList>
    </citation>
    <scope>NUCLEOTIDE SEQUENCE [LARGE SCALE GENOMIC DNA]</scope>
    <source>
        <strain evidence="3 4">CICC 11035S</strain>
    </source>
</reference>
<evidence type="ECO:0000256" key="1">
    <source>
        <dbReference type="SAM" id="Coils"/>
    </source>
</evidence>
<accession>A0ABV6S4L9</accession>
<organism evidence="3 4">
    <name type="scientific">Novosphingobium clariflavum</name>
    <dbReference type="NCBI Taxonomy" id="2029884"/>
    <lineage>
        <taxon>Bacteria</taxon>
        <taxon>Pseudomonadati</taxon>
        <taxon>Pseudomonadota</taxon>
        <taxon>Alphaproteobacteria</taxon>
        <taxon>Sphingomonadales</taxon>
        <taxon>Sphingomonadaceae</taxon>
        <taxon>Novosphingobium</taxon>
    </lineage>
</organism>
<evidence type="ECO:0000259" key="2">
    <source>
        <dbReference type="Pfam" id="PF06470"/>
    </source>
</evidence>
<comment type="caution">
    <text evidence="3">The sequence shown here is derived from an EMBL/GenBank/DDBJ whole genome shotgun (WGS) entry which is preliminary data.</text>
</comment>
<keyword evidence="1" id="KW-0175">Coiled coil</keyword>
<dbReference type="Pfam" id="PF06470">
    <property type="entry name" value="SMC_hinge"/>
    <property type="match status" value="1"/>
</dbReference>
<dbReference type="Proteomes" id="UP001589858">
    <property type="component" value="Unassembled WGS sequence"/>
</dbReference>
<dbReference type="PANTHER" id="PTHR32182">
    <property type="entry name" value="DNA REPLICATION AND REPAIR PROTEIN RECF"/>
    <property type="match status" value="1"/>
</dbReference>
<dbReference type="InterPro" id="IPR027417">
    <property type="entry name" value="P-loop_NTPase"/>
</dbReference>
<dbReference type="SUPFAM" id="SSF52540">
    <property type="entry name" value="P-loop containing nucleoside triphosphate hydrolases"/>
    <property type="match status" value="1"/>
</dbReference>
<evidence type="ECO:0000313" key="4">
    <source>
        <dbReference type="Proteomes" id="UP001589858"/>
    </source>
</evidence>
<dbReference type="Pfam" id="PF13558">
    <property type="entry name" value="SbcC_Walker_B"/>
    <property type="match status" value="1"/>
</dbReference>
<dbReference type="InterPro" id="IPR010935">
    <property type="entry name" value="SMC_hinge"/>
</dbReference>
<proteinExistence type="predicted"/>
<protein>
    <submittedName>
        <fullName evidence="3">SbcC/MukB-like Walker B domain-containing protein</fullName>
    </submittedName>
</protein>